<keyword evidence="1" id="KW-0732">Signal</keyword>
<name>A0A1M7GAY9_9GAMM</name>
<evidence type="ECO:0000256" key="1">
    <source>
        <dbReference type="SAM" id="SignalP"/>
    </source>
</evidence>
<dbReference type="Proteomes" id="UP000190911">
    <property type="component" value="Chromosome I"/>
</dbReference>
<accession>A0A1M7GAY9</accession>
<keyword evidence="3" id="KW-1185">Reference proteome</keyword>
<dbReference type="InParanoid" id="A0A1M7GAY9"/>
<protein>
    <submittedName>
        <fullName evidence="2">Uncharacterized protein</fullName>
    </submittedName>
</protein>
<reference evidence="2 3" key="1">
    <citation type="submission" date="2016-11" db="EMBL/GenBank/DDBJ databases">
        <authorList>
            <person name="Jaros S."/>
            <person name="Januszkiewicz K."/>
            <person name="Wedrychowicz H."/>
        </authorList>
    </citation>
    <scope>NUCLEOTIDE SEQUENCE [LARGE SCALE GENOMIC DNA]</scope>
    <source>
        <strain evidence="2 3">ACAM 12</strain>
    </source>
</reference>
<evidence type="ECO:0000313" key="3">
    <source>
        <dbReference type="Proteomes" id="UP000190911"/>
    </source>
</evidence>
<feature type="signal peptide" evidence="1">
    <location>
        <begin position="1"/>
        <end position="37"/>
    </location>
</feature>
<dbReference type="RefSeq" id="WP_154045235.1">
    <property type="nucleotide sequence ID" value="NZ_LT670847.1"/>
</dbReference>
<dbReference type="EMBL" id="LT670847">
    <property type="protein sequence ID" value="SHM13059.1"/>
    <property type="molecule type" value="Genomic_DNA"/>
</dbReference>
<dbReference type="OrthoDB" id="6399053at2"/>
<proteinExistence type="predicted"/>
<gene>
    <name evidence="2" type="ORF">SAMN05878437_1376</name>
</gene>
<sequence>MKDVTSTHSRRRQASRPSYFKAAVLTLVMQASLLTSAGGADTEVPWESFTATTLTYEKVDSSLLLGQPTLLIITPSRAAGDSTKAWTQALRKTLDVKALRIRAVLTIDLPFFMSEEDAIGLAREAVPERYYDQTWILDSQLMEEALDIPAASKLAAVLILDASGTIIARVHGRLTDQRLEVIVRAVNVMLNPAEGRLEGA</sequence>
<dbReference type="STRING" id="29571.SAMN05878437_1376"/>
<feature type="chain" id="PRO_5012455273" evidence="1">
    <location>
        <begin position="38"/>
        <end position="200"/>
    </location>
</feature>
<evidence type="ECO:0000313" key="2">
    <source>
        <dbReference type="EMBL" id="SHM13059.1"/>
    </source>
</evidence>
<organism evidence="2 3">
    <name type="scientific">Vreelandella subglaciescola</name>
    <dbReference type="NCBI Taxonomy" id="29571"/>
    <lineage>
        <taxon>Bacteria</taxon>
        <taxon>Pseudomonadati</taxon>
        <taxon>Pseudomonadota</taxon>
        <taxon>Gammaproteobacteria</taxon>
        <taxon>Oceanospirillales</taxon>
        <taxon>Halomonadaceae</taxon>
        <taxon>Vreelandella</taxon>
    </lineage>
</organism>
<dbReference type="AlphaFoldDB" id="A0A1M7GAY9"/>